<feature type="region of interest" description="Disordered" evidence="1">
    <location>
        <begin position="1"/>
        <end position="20"/>
    </location>
</feature>
<feature type="compositionally biased region" description="Polar residues" evidence="1">
    <location>
        <begin position="1"/>
        <end position="16"/>
    </location>
</feature>
<dbReference type="RefSeq" id="WP_252767423.1">
    <property type="nucleotide sequence ID" value="NZ_CP097119.1"/>
</dbReference>
<evidence type="ECO:0000313" key="4">
    <source>
        <dbReference type="Proteomes" id="UP001055911"/>
    </source>
</evidence>
<accession>A0A9Q8ZSS7</accession>
<organism evidence="3 4">
    <name type="scientific">Fructilactobacillus cliffordii</name>
    <dbReference type="NCBI Taxonomy" id="2940299"/>
    <lineage>
        <taxon>Bacteria</taxon>
        <taxon>Bacillati</taxon>
        <taxon>Bacillota</taxon>
        <taxon>Bacilli</taxon>
        <taxon>Lactobacillales</taxon>
        <taxon>Lactobacillaceae</taxon>
        <taxon>Fructilactobacillus</taxon>
    </lineage>
</organism>
<dbReference type="Pfam" id="PF08460">
    <property type="entry name" value="SH3_5"/>
    <property type="match status" value="1"/>
</dbReference>
<dbReference type="EMBL" id="CP097119">
    <property type="protein sequence ID" value="USS89877.1"/>
    <property type="molecule type" value="Genomic_DNA"/>
</dbReference>
<dbReference type="InterPro" id="IPR003646">
    <property type="entry name" value="SH3-like_bac-type"/>
</dbReference>
<evidence type="ECO:0000259" key="2">
    <source>
        <dbReference type="Pfam" id="PF08460"/>
    </source>
</evidence>
<dbReference type="Gene3D" id="2.30.30.40">
    <property type="entry name" value="SH3 Domains"/>
    <property type="match status" value="1"/>
</dbReference>
<feature type="domain" description="SH3b" evidence="2">
    <location>
        <begin position="20"/>
        <end position="78"/>
    </location>
</feature>
<evidence type="ECO:0000313" key="3">
    <source>
        <dbReference type="EMBL" id="USS89877.1"/>
    </source>
</evidence>
<dbReference type="Proteomes" id="UP001055911">
    <property type="component" value="Chromosome"/>
</dbReference>
<reference evidence="3" key="1">
    <citation type="submission" date="2022-05" db="EMBL/GenBank/DDBJ databases">
        <authorList>
            <person name="Oliphant S.A."/>
            <person name="Watson-Haigh N.S."/>
            <person name="Sumby K.M."/>
            <person name="Gardner J.M."/>
            <person name="Jiranek V."/>
        </authorList>
    </citation>
    <scope>NUCLEOTIDE SEQUENCE</scope>
    <source>
        <strain evidence="3">KI4_B1</strain>
    </source>
</reference>
<proteinExistence type="predicted"/>
<dbReference type="AlphaFoldDB" id="A0A9Q8ZSS7"/>
<keyword evidence="4" id="KW-1185">Reference proteome</keyword>
<protein>
    <submittedName>
        <fullName evidence="3">SH3 domain-containing protein</fullName>
    </submittedName>
</protein>
<name>A0A9Q8ZSS7_9LACO</name>
<gene>
    <name evidence="3" type="ORF">M3M40_03655</name>
</gene>
<sequence>MVNEVQQSQPQEQSGWNIVPENGGFVANQTINFRTAPTTSATCTGQLQPDDGIVYYGYVLNEEYAWIVYKNANNQDRYRLTQRHDYLNWWPGLFLFQRNVEQIN</sequence>
<evidence type="ECO:0000256" key="1">
    <source>
        <dbReference type="SAM" id="MobiDB-lite"/>
    </source>
</evidence>